<name>A0ABT2UQJ3_9BACL</name>
<dbReference type="Proteomes" id="UP001652445">
    <property type="component" value="Unassembled WGS sequence"/>
</dbReference>
<sequence>MSTVSNRSNVITATIIGGAVGAVVALLLAPKSGRELREDIKETVQTLQSKSSEWVEQAKTTTADAIQLVSEHGSELLDKAKSAADSAAQSARNATESIAQAVHTTTDQAANTIHRVTDQAADSTHRATDTAANATNQALHETKKLDAVGSKN</sequence>
<proteinExistence type="predicted"/>
<keyword evidence="2" id="KW-1133">Transmembrane helix</keyword>
<dbReference type="RefSeq" id="WP_076235713.1">
    <property type="nucleotide sequence ID" value="NZ_JAOQIO010000110.1"/>
</dbReference>
<dbReference type="Pfam" id="PF12732">
    <property type="entry name" value="YtxH"/>
    <property type="match status" value="1"/>
</dbReference>
<dbReference type="PANTHER" id="PTHR35792:SF2">
    <property type="entry name" value="GENERAL STRESS PROTEIN"/>
    <property type="match status" value="1"/>
</dbReference>
<dbReference type="InterPro" id="IPR024623">
    <property type="entry name" value="YtxH"/>
</dbReference>
<dbReference type="InterPro" id="IPR052928">
    <property type="entry name" value="Desiccation-related_membrane"/>
</dbReference>
<comment type="caution">
    <text evidence="3">The sequence shown here is derived from an EMBL/GenBank/DDBJ whole genome shotgun (WGS) entry which is preliminary data.</text>
</comment>
<reference evidence="3 4" key="1">
    <citation type="submission" date="2022-09" db="EMBL/GenBank/DDBJ databases">
        <authorList>
            <person name="Han X.L."/>
            <person name="Wang Q."/>
            <person name="Lu T."/>
        </authorList>
    </citation>
    <scope>NUCLEOTIDE SEQUENCE [LARGE SCALE GENOMIC DNA]</scope>
    <source>
        <strain evidence="3 4">WQ 127069</strain>
    </source>
</reference>
<dbReference type="EMBL" id="JAOQIO010000110">
    <property type="protein sequence ID" value="MCU6796920.1"/>
    <property type="molecule type" value="Genomic_DNA"/>
</dbReference>
<evidence type="ECO:0000256" key="1">
    <source>
        <dbReference type="SAM" id="MobiDB-lite"/>
    </source>
</evidence>
<protein>
    <submittedName>
        <fullName evidence="3">YtxH domain-containing protein</fullName>
    </submittedName>
</protein>
<accession>A0ABT2UQJ3</accession>
<gene>
    <name evidence="3" type="ORF">OB236_32815</name>
</gene>
<evidence type="ECO:0000256" key="2">
    <source>
        <dbReference type="SAM" id="Phobius"/>
    </source>
</evidence>
<keyword evidence="4" id="KW-1185">Reference proteome</keyword>
<keyword evidence="2" id="KW-0472">Membrane</keyword>
<feature type="region of interest" description="Disordered" evidence="1">
    <location>
        <begin position="118"/>
        <end position="152"/>
    </location>
</feature>
<feature type="transmembrane region" description="Helical" evidence="2">
    <location>
        <begin position="12"/>
        <end position="29"/>
    </location>
</feature>
<evidence type="ECO:0000313" key="4">
    <source>
        <dbReference type="Proteomes" id="UP001652445"/>
    </source>
</evidence>
<dbReference type="Gene3D" id="1.20.120.20">
    <property type="entry name" value="Apolipoprotein"/>
    <property type="match status" value="1"/>
</dbReference>
<organism evidence="3 4">
    <name type="scientific">Paenibacillus baimaensis</name>
    <dbReference type="NCBI Taxonomy" id="2982185"/>
    <lineage>
        <taxon>Bacteria</taxon>
        <taxon>Bacillati</taxon>
        <taxon>Bacillota</taxon>
        <taxon>Bacilli</taxon>
        <taxon>Bacillales</taxon>
        <taxon>Paenibacillaceae</taxon>
        <taxon>Paenibacillus</taxon>
    </lineage>
</organism>
<evidence type="ECO:0000313" key="3">
    <source>
        <dbReference type="EMBL" id="MCU6796920.1"/>
    </source>
</evidence>
<feature type="compositionally biased region" description="Low complexity" evidence="1">
    <location>
        <begin position="129"/>
        <end position="138"/>
    </location>
</feature>
<dbReference type="PANTHER" id="PTHR35792">
    <property type="entry name" value="GENERAL STRESS PROTEIN"/>
    <property type="match status" value="1"/>
</dbReference>
<keyword evidence="2" id="KW-0812">Transmembrane</keyword>